<protein>
    <submittedName>
        <fullName evidence="1">Uncharacterized protein</fullName>
    </submittedName>
</protein>
<organism evidence="1 2">
    <name type="scientific">Clostridium polyendosporum</name>
    <dbReference type="NCBI Taxonomy" id="69208"/>
    <lineage>
        <taxon>Bacteria</taxon>
        <taxon>Bacillati</taxon>
        <taxon>Bacillota</taxon>
        <taxon>Clostridia</taxon>
        <taxon>Eubacteriales</taxon>
        <taxon>Clostridiaceae</taxon>
        <taxon>Clostridium</taxon>
    </lineage>
</organism>
<dbReference type="EMBL" id="BOPZ01000029">
    <property type="protein sequence ID" value="GIM30169.1"/>
    <property type="molecule type" value="Genomic_DNA"/>
</dbReference>
<dbReference type="Proteomes" id="UP000679179">
    <property type="component" value="Unassembled WGS sequence"/>
</dbReference>
<reference evidence="1" key="1">
    <citation type="submission" date="2021-03" db="EMBL/GenBank/DDBJ databases">
        <title>Taxonomic study of Clostridium polyendosporum from meadow-gley soil under rice.</title>
        <authorList>
            <person name="Kobayashi H."/>
            <person name="Tanizawa Y."/>
            <person name="Yagura M."/>
        </authorList>
    </citation>
    <scope>NUCLEOTIDE SEQUENCE</scope>
    <source>
        <strain evidence="1">JCM 30710</strain>
    </source>
</reference>
<proteinExistence type="predicted"/>
<dbReference type="RefSeq" id="WP_212904848.1">
    <property type="nucleotide sequence ID" value="NZ_BOPZ01000029.1"/>
</dbReference>
<evidence type="ECO:0000313" key="2">
    <source>
        <dbReference type="Proteomes" id="UP000679179"/>
    </source>
</evidence>
<gene>
    <name evidence="1" type="ORF">CPJCM30710_28350</name>
</gene>
<dbReference type="AlphaFoldDB" id="A0A919S2B7"/>
<evidence type="ECO:0000313" key="1">
    <source>
        <dbReference type="EMBL" id="GIM30169.1"/>
    </source>
</evidence>
<name>A0A919S2B7_9CLOT</name>
<accession>A0A919S2B7</accession>
<comment type="caution">
    <text evidence="1">The sequence shown here is derived from an EMBL/GenBank/DDBJ whole genome shotgun (WGS) entry which is preliminary data.</text>
</comment>
<sequence length="272" mass="31894">MKIVLSFQLINEKPYNKFNAFSRMLDKLKIKVEGRSIIEPLNVEIHHIKIPFNLSYDAYIYNVNTIIRKYKDIYPVVSIKGNRIYDINLITKFQRKLLAYGVIVSIKAILLKSGKSLKNSIILVDDAVDPISQECIEELAKNTKHIILYSKNIRATNKLREYLIANYGVSPEIIWDENCFKLADFVISSKKREYECARIWYLDNFYRPENWDKVLVNDITYEIPWNFKEKEMSAELLGAVIDNNKKVDIEKVLKYNGITIEKIKFNDKVVIL</sequence>
<keyword evidence="2" id="KW-1185">Reference proteome</keyword>